<reference evidence="3" key="2">
    <citation type="submission" date="2023-01" db="EMBL/GenBank/DDBJ databases">
        <title>Draft genome sequence of Devosia yakushimensis strain NBRC 103855.</title>
        <authorList>
            <person name="Sun Q."/>
            <person name="Mori K."/>
        </authorList>
    </citation>
    <scope>NUCLEOTIDE SEQUENCE</scope>
    <source>
        <strain evidence="3">NBRC 103855</strain>
    </source>
</reference>
<dbReference type="EMBL" id="BSNG01000004">
    <property type="protein sequence ID" value="GLQ12164.1"/>
    <property type="molecule type" value="Genomic_DNA"/>
</dbReference>
<evidence type="ECO:0000313" key="3">
    <source>
        <dbReference type="EMBL" id="GLQ12164.1"/>
    </source>
</evidence>
<keyword evidence="1" id="KW-0732">Signal</keyword>
<feature type="chain" id="PRO_5046141909" description="DUF2314 domain-containing protein" evidence="1">
    <location>
        <begin position="22"/>
        <end position="159"/>
    </location>
</feature>
<reference evidence="3" key="1">
    <citation type="journal article" date="2014" name="Int. J. Syst. Evol. Microbiol.">
        <title>Complete genome of a new Firmicutes species belonging to the dominant human colonic microbiota ('Ruminococcus bicirculans') reveals two chromosomes and a selective capacity to utilize plant glucans.</title>
        <authorList>
            <consortium name="NISC Comparative Sequencing Program"/>
            <person name="Wegmann U."/>
            <person name="Louis P."/>
            <person name="Goesmann A."/>
            <person name="Henrissat B."/>
            <person name="Duncan S.H."/>
            <person name="Flint H.J."/>
        </authorList>
    </citation>
    <scope>NUCLEOTIDE SEQUENCE</scope>
    <source>
        <strain evidence="3">NBRC 103855</strain>
    </source>
</reference>
<keyword evidence="4" id="KW-1185">Reference proteome</keyword>
<evidence type="ECO:0000259" key="2">
    <source>
        <dbReference type="Pfam" id="PF10077"/>
    </source>
</evidence>
<evidence type="ECO:0000256" key="1">
    <source>
        <dbReference type="SAM" id="SignalP"/>
    </source>
</evidence>
<gene>
    <name evidence="3" type="ORF">GCM10007913_40970</name>
</gene>
<accession>A0ABQ5UKK2</accession>
<feature type="domain" description="DUF2314" evidence="2">
    <location>
        <begin position="32"/>
        <end position="149"/>
    </location>
</feature>
<feature type="signal peptide" evidence="1">
    <location>
        <begin position="1"/>
        <end position="21"/>
    </location>
</feature>
<evidence type="ECO:0000313" key="4">
    <source>
        <dbReference type="Proteomes" id="UP001161406"/>
    </source>
</evidence>
<sequence>MNKIAFRAIGLVALLAGPALAEDVVIPFATDDAEMNAAIDKARASLPEFWSKFAAPAANEDDFSLKLGISDGSQTEHFWCGQIEGNAQDATCVIANEPIDVFTVAYGERVKVDPTEISDWLYYRDNKIVGAETLRVMLPHLEKKEAAAMRALLGDPQDQ</sequence>
<proteinExistence type="predicted"/>
<dbReference type="RefSeq" id="WP_284394007.1">
    <property type="nucleotide sequence ID" value="NZ_BSNG01000004.1"/>
</dbReference>
<name>A0ABQ5UKK2_9HYPH</name>
<dbReference type="Pfam" id="PF10077">
    <property type="entry name" value="DUF2314"/>
    <property type="match status" value="1"/>
</dbReference>
<organism evidence="3 4">
    <name type="scientific">Devosia yakushimensis</name>
    <dbReference type="NCBI Taxonomy" id="470028"/>
    <lineage>
        <taxon>Bacteria</taxon>
        <taxon>Pseudomonadati</taxon>
        <taxon>Pseudomonadota</taxon>
        <taxon>Alphaproteobacteria</taxon>
        <taxon>Hyphomicrobiales</taxon>
        <taxon>Devosiaceae</taxon>
        <taxon>Devosia</taxon>
    </lineage>
</organism>
<protein>
    <recommendedName>
        <fullName evidence="2">DUF2314 domain-containing protein</fullName>
    </recommendedName>
</protein>
<dbReference type="Proteomes" id="UP001161406">
    <property type="component" value="Unassembled WGS sequence"/>
</dbReference>
<comment type="caution">
    <text evidence="3">The sequence shown here is derived from an EMBL/GenBank/DDBJ whole genome shotgun (WGS) entry which is preliminary data.</text>
</comment>
<dbReference type="InterPro" id="IPR018756">
    <property type="entry name" value="DUF2314"/>
</dbReference>